<evidence type="ECO:0000256" key="1">
    <source>
        <dbReference type="ARBA" id="ARBA00001936"/>
    </source>
</evidence>
<keyword evidence="4" id="KW-0378">Hydrolase</keyword>
<dbReference type="GO" id="GO:0046872">
    <property type="term" value="F:metal ion binding"/>
    <property type="evidence" value="ECO:0007669"/>
    <property type="project" value="UniProtKB-KW"/>
</dbReference>
<dbReference type="PANTHER" id="PTHR12992">
    <property type="entry name" value="NUDIX HYDROLASE"/>
    <property type="match status" value="1"/>
</dbReference>
<proteinExistence type="predicted"/>
<feature type="domain" description="Nudix hydrolase" evidence="7">
    <location>
        <begin position="33"/>
        <end position="172"/>
    </location>
</feature>
<dbReference type="EMBL" id="CP073708">
    <property type="protein sequence ID" value="QUO42434.1"/>
    <property type="molecule type" value="Genomic_DNA"/>
</dbReference>
<dbReference type="AlphaFoldDB" id="A0A7T5EML5"/>
<name>A0A7T5EML5_9BACL</name>
<evidence type="ECO:0000313" key="9">
    <source>
        <dbReference type="EMBL" id="QUO42434.1"/>
    </source>
</evidence>
<comment type="cofactor">
    <cofactor evidence="1">
        <name>Mn(2+)</name>
        <dbReference type="ChEBI" id="CHEBI:29035"/>
    </cofactor>
</comment>
<gene>
    <name evidence="8" type="ORF">JD108_05675</name>
    <name evidence="9" type="ORF">KDJ56_05355</name>
</gene>
<evidence type="ECO:0000313" key="8">
    <source>
        <dbReference type="EMBL" id="QQE75408.1"/>
    </source>
</evidence>
<dbReference type="SUPFAM" id="SSF55811">
    <property type="entry name" value="Nudix"/>
    <property type="match status" value="1"/>
</dbReference>
<dbReference type="InterPro" id="IPR000086">
    <property type="entry name" value="NUDIX_hydrolase_dom"/>
</dbReference>
<dbReference type="GO" id="GO:0010945">
    <property type="term" value="F:coenzyme A diphosphatase activity"/>
    <property type="evidence" value="ECO:0007669"/>
    <property type="project" value="InterPro"/>
</dbReference>
<dbReference type="PROSITE" id="PS51462">
    <property type="entry name" value="NUDIX"/>
    <property type="match status" value="1"/>
</dbReference>
<comment type="cofactor">
    <cofactor evidence="2">
        <name>Mg(2+)</name>
        <dbReference type="ChEBI" id="CHEBI:18420"/>
    </cofactor>
</comment>
<evidence type="ECO:0000313" key="11">
    <source>
        <dbReference type="Proteomes" id="UP000677234"/>
    </source>
</evidence>
<dbReference type="Proteomes" id="UP000677234">
    <property type="component" value="Chromosome"/>
</dbReference>
<evidence type="ECO:0000256" key="4">
    <source>
        <dbReference type="ARBA" id="ARBA00022801"/>
    </source>
</evidence>
<evidence type="ECO:0000256" key="3">
    <source>
        <dbReference type="ARBA" id="ARBA00022723"/>
    </source>
</evidence>
<dbReference type="RefSeq" id="WP_198828936.1">
    <property type="nucleotide sequence ID" value="NZ_CP066308.1"/>
</dbReference>
<evidence type="ECO:0000259" key="7">
    <source>
        <dbReference type="PROSITE" id="PS51462"/>
    </source>
</evidence>
<dbReference type="InterPro" id="IPR015797">
    <property type="entry name" value="NUDIX_hydrolase-like_dom_sf"/>
</dbReference>
<dbReference type="PANTHER" id="PTHR12992:SF11">
    <property type="entry name" value="MITOCHONDRIAL COENZYME A DIPHOSPHATASE NUDT8"/>
    <property type="match status" value="1"/>
</dbReference>
<dbReference type="EMBL" id="CP066308">
    <property type="protein sequence ID" value="QQE75408.1"/>
    <property type="molecule type" value="Genomic_DNA"/>
</dbReference>
<evidence type="ECO:0000256" key="5">
    <source>
        <dbReference type="ARBA" id="ARBA00022842"/>
    </source>
</evidence>
<keyword evidence="5" id="KW-0460">Magnesium</keyword>
<dbReference type="InterPro" id="IPR045121">
    <property type="entry name" value="CoAse"/>
</dbReference>
<sequence length="219" mass="24474">MAVDRDKKAEAILTDIKAALADYEPGIMGEQRITRYSILVPLLQQDGQLSILFEKRASTMRRQAGEICFPGGRIDPEDATPWDAARRETSEELGLAEKRISYLGELDRLVAPAAIIYPFVGLLDSLEGAKPNPDEVEEVFCVPLATLLGTEPDIYQAQMRVEPGPDYPYHLIPGGKAYPWRAGTVTHLFYHLEGHVVWGLTARVLAHLIDLLRNKQIRI</sequence>
<dbReference type="KEGG" id="bcop:JD108_05675"/>
<reference evidence="8 10" key="1">
    <citation type="submission" date="2020-12" db="EMBL/GenBank/DDBJ databases">
        <title>strain FJAT-54423T represents a novel species of the genus Brevibacillus.</title>
        <authorList>
            <person name="Tang R."/>
        </authorList>
    </citation>
    <scope>NUCLEOTIDE SEQUENCE [LARGE SCALE GENOMIC DNA]</scope>
    <source>
        <strain evidence="8 10">FJAT-54423</strain>
    </source>
</reference>
<keyword evidence="6" id="KW-0464">Manganese</keyword>
<keyword evidence="3" id="KW-0479">Metal-binding</keyword>
<dbReference type="Proteomes" id="UP000595847">
    <property type="component" value="Chromosome"/>
</dbReference>
<evidence type="ECO:0000313" key="10">
    <source>
        <dbReference type="Proteomes" id="UP000595847"/>
    </source>
</evidence>
<dbReference type="CDD" id="cd03426">
    <property type="entry name" value="NUDIX_CoAse_Nudt7"/>
    <property type="match status" value="1"/>
</dbReference>
<dbReference type="Pfam" id="PF00293">
    <property type="entry name" value="NUDIX"/>
    <property type="match status" value="1"/>
</dbReference>
<keyword evidence="11" id="KW-1185">Reference proteome</keyword>
<evidence type="ECO:0000256" key="6">
    <source>
        <dbReference type="ARBA" id="ARBA00023211"/>
    </source>
</evidence>
<dbReference type="Gene3D" id="3.90.79.10">
    <property type="entry name" value="Nucleoside Triphosphate Pyrophosphohydrolase"/>
    <property type="match status" value="1"/>
</dbReference>
<accession>A0A7T5EML5</accession>
<reference evidence="9" key="2">
    <citation type="submission" date="2021-04" db="EMBL/GenBank/DDBJ databases">
        <title>Brevibacillus composti FJAT-54423, complete genome.</title>
        <authorList>
            <person name="Tang R."/>
        </authorList>
    </citation>
    <scope>NUCLEOTIDE SEQUENCE</scope>
    <source>
        <strain evidence="9">FJAT-54424</strain>
    </source>
</reference>
<organism evidence="8 10">
    <name type="scientific">Brevibacillus composti</name>
    <dbReference type="NCBI Taxonomy" id="2796470"/>
    <lineage>
        <taxon>Bacteria</taxon>
        <taxon>Bacillati</taxon>
        <taxon>Bacillota</taxon>
        <taxon>Bacilli</taxon>
        <taxon>Bacillales</taxon>
        <taxon>Paenibacillaceae</taxon>
        <taxon>Brevibacillus</taxon>
    </lineage>
</organism>
<evidence type="ECO:0000256" key="2">
    <source>
        <dbReference type="ARBA" id="ARBA00001946"/>
    </source>
</evidence>
<protein>
    <submittedName>
        <fullName evidence="8">CoA pyrophosphatase</fullName>
    </submittedName>
</protein>